<evidence type="ECO:0000313" key="4">
    <source>
        <dbReference type="Proteomes" id="UP000053881"/>
    </source>
</evidence>
<dbReference type="SMART" id="SM00530">
    <property type="entry name" value="HTH_XRE"/>
    <property type="match status" value="1"/>
</dbReference>
<dbReference type="PANTHER" id="PTHR46558:SF13">
    <property type="entry name" value="HTH-TYPE TRANSCRIPTIONAL REGULATOR IMMR"/>
    <property type="match status" value="1"/>
</dbReference>
<dbReference type="AlphaFoldDB" id="A0A0Q9Y7A8"/>
<gene>
    <name evidence="3" type="ORF">ACA29_03685</name>
</gene>
<dbReference type="PROSITE" id="PS50943">
    <property type="entry name" value="HTH_CROC1"/>
    <property type="match status" value="1"/>
</dbReference>
<keyword evidence="1" id="KW-0238">DNA-binding</keyword>
<dbReference type="InterPro" id="IPR001387">
    <property type="entry name" value="Cro/C1-type_HTH"/>
</dbReference>
<dbReference type="EMBL" id="LGPB01000034">
    <property type="protein sequence ID" value="KRG16725.1"/>
    <property type="molecule type" value="Genomic_DNA"/>
</dbReference>
<evidence type="ECO:0000259" key="2">
    <source>
        <dbReference type="PROSITE" id="PS50943"/>
    </source>
</evidence>
<evidence type="ECO:0000256" key="1">
    <source>
        <dbReference type="ARBA" id="ARBA00023125"/>
    </source>
</evidence>
<dbReference type="NCBIfam" id="TIGR01439">
    <property type="entry name" value="lp_hng_hel_AbrB"/>
    <property type="match status" value="1"/>
</dbReference>
<accession>A0A0Q9Y7A8</accession>
<dbReference type="InterPro" id="IPR007159">
    <property type="entry name" value="SpoVT-AbrB_dom"/>
</dbReference>
<dbReference type="Gene3D" id="2.10.260.10">
    <property type="match status" value="1"/>
</dbReference>
<dbReference type="PANTHER" id="PTHR46558">
    <property type="entry name" value="TRACRIPTIONAL REGULATORY PROTEIN-RELATED-RELATED"/>
    <property type="match status" value="1"/>
</dbReference>
<dbReference type="InterPro" id="IPR010982">
    <property type="entry name" value="Lambda_DNA-bd_dom_sf"/>
</dbReference>
<evidence type="ECO:0000313" key="3">
    <source>
        <dbReference type="EMBL" id="KRG16725.1"/>
    </source>
</evidence>
<organism evidence="3 4">
    <name type="scientific">Lederbergia galactosidilytica</name>
    <dbReference type="NCBI Taxonomy" id="217031"/>
    <lineage>
        <taxon>Bacteria</taxon>
        <taxon>Bacillati</taxon>
        <taxon>Bacillota</taxon>
        <taxon>Bacilli</taxon>
        <taxon>Bacillales</taxon>
        <taxon>Bacillaceae</taxon>
        <taxon>Lederbergia</taxon>
    </lineage>
</organism>
<dbReference type="InterPro" id="IPR037914">
    <property type="entry name" value="SpoVT-AbrB_sf"/>
</dbReference>
<comment type="caution">
    <text evidence="3">The sequence shown here is derived from an EMBL/GenBank/DDBJ whole genome shotgun (WGS) entry which is preliminary data.</text>
</comment>
<dbReference type="CDD" id="cd00093">
    <property type="entry name" value="HTH_XRE"/>
    <property type="match status" value="1"/>
</dbReference>
<protein>
    <submittedName>
        <fullName evidence="3">AbrB family transcriptional regulator</fullName>
    </submittedName>
</protein>
<dbReference type="Gene3D" id="1.10.260.40">
    <property type="entry name" value="lambda repressor-like DNA-binding domains"/>
    <property type="match status" value="1"/>
</dbReference>
<dbReference type="SUPFAM" id="SSF89447">
    <property type="entry name" value="AbrB/MazE/MraZ-like"/>
    <property type="match status" value="1"/>
</dbReference>
<dbReference type="SUPFAM" id="SSF47413">
    <property type="entry name" value="lambda repressor-like DNA-binding domains"/>
    <property type="match status" value="1"/>
</dbReference>
<name>A0A0Q9Y7A8_9BACI</name>
<dbReference type="Proteomes" id="UP000053881">
    <property type="component" value="Unassembled WGS sequence"/>
</dbReference>
<dbReference type="Pfam" id="PF01381">
    <property type="entry name" value="HTH_3"/>
    <property type="match status" value="1"/>
</dbReference>
<dbReference type="PATRIC" id="fig|217031.4.peg.1213"/>
<feature type="domain" description="HTH cro/C1-type" evidence="2">
    <location>
        <begin position="6"/>
        <end position="60"/>
    </location>
</feature>
<sequence length="150" mass="16895">MIGMNIRVLRKKHKLNQEQLAEKVDVSRQTVAKWESGEAVPDIYKGKILADIFQITLDQLSRDMSEEETKRLAPKGRQFFGVVKVGEGRRERGQIVIPKQARDMYQIQAGDKLVILGEDATKGIAVLKTEGFLQLAEMIEKAELADGDIE</sequence>
<reference evidence="3 4" key="1">
    <citation type="submission" date="2015-06" db="EMBL/GenBank/DDBJ databases">
        <title>Genome sequencing project of Bacillus galactosidilyticus PL133.</title>
        <authorList>
            <person name="Gaiero J."/>
            <person name="Nicol R."/>
            <person name="Habash M."/>
        </authorList>
    </citation>
    <scope>NUCLEOTIDE SEQUENCE [LARGE SCALE GENOMIC DNA]</scope>
    <source>
        <strain evidence="3 4">PL133</strain>
    </source>
</reference>
<proteinExistence type="predicted"/>
<dbReference type="GO" id="GO:0003677">
    <property type="term" value="F:DNA binding"/>
    <property type="evidence" value="ECO:0007669"/>
    <property type="project" value="UniProtKB-KW"/>
</dbReference>